<sequence>MCIKSRKHTYEIVALMNNYLLLHGSTIIISKNDSKLNMFMNNISIFISKFLEMTIYCLYICISKYKTHAFLFCFFFCFSALSNYKTVQHAFSVVLEYTQQYAIGYNKRQFVSFLQLVNARIIFLVVAA</sequence>
<keyword evidence="1" id="KW-0472">Membrane</keyword>
<evidence type="ECO:0000256" key="1">
    <source>
        <dbReference type="SAM" id="Phobius"/>
    </source>
</evidence>
<dbReference type="AlphaFoldDB" id="A0A2P5E0M7"/>
<organism evidence="2 3">
    <name type="scientific">Parasponia andersonii</name>
    <name type="common">Sponia andersonii</name>
    <dbReference type="NCBI Taxonomy" id="3476"/>
    <lineage>
        <taxon>Eukaryota</taxon>
        <taxon>Viridiplantae</taxon>
        <taxon>Streptophyta</taxon>
        <taxon>Embryophyta</taxon>
        <taxon>Tracheophyta</taxon>
        <taxon>Spermatophyta</taxon>
        <taxon>Magnoliopsida</taxon>
        <taxon>eudicotyledons</taxon>
        <taxon>Gunneridae</taxon>
        <taxon>Pentapetalae</taxon>
        <taxon>rosids</taxon>
        <taxon>fabids</taxon>
        <taxon>Rosales</taxon>
        <taxon>Cannabaceae</taxon>
        <taxon>Parasponia</taxon>
    </lineage>
</organism>
<accession>A0A2P5E0M7</accession>
<dbReference type="EMBL" id="JXTB01000006">
    <property type="protein sequence ID" value="PON79110.1"/>
    <property type="molecule type" value="Genomic_DNA"/>
</dbReference>
<proteinExistence type="predicted"/>
<feature type="transmembrane region" description="Helical" evidence="1">
    <location>
        <begin position="42"/>
        <end position="62"/>
    </location>
</feature>
<keyword evidence="1" id="KW-1133">Transmembrane helix</keyword>
<comment type="caution">
    <text evidence="2">The sequence shown here is derived from an EMBL/GenBank/DDBJ whole genome shotgun (WGS) entry which is preliminary data.</text>
</comment>
<reference evidence="3" key="1">
    <citation type="submission" date="2016-06" db="EMBL/GenBank/DDBJ databases">
        <title>Parallel loss of symbiosis genes in relatives of nitrogen-fixing non-legume Parasponia.</title>
        <authorList>
            <person name="Van Velzen R."/>
            <person name="Holmer R."/>
            <person name="Bu F."/>
            <person name="Rutten L."/>
            <person name="Van Zeijl A."/>
            <person name="Liu W."/>
            <person name="Santuari L."/>
            <person name="Cao Q."/>
            <person name="Sharma T."/>
            <person name="Shen D."/>
            <person name="Roswanjaya Y."/>
            <person name="Wardhani T."/>
            <person name="Kalhor M.S."/>
            <person name="Jansen J."/>
            <person name="Van den Hoogen J."/>
            <person name="Gungor B."/>
            <person name="Hartog M."/>
            <person name="Hontelez J."/>
            <person name="Verver J."/>
            <person name="Yang W.-C."/>
            <person name="Schijlen E."/>
            <person name="Repin R."/>
            <person name="Schilthuizen M."/>
            <person name="Schranz E."/>
            <person name="Heidstra R."/>
            <person name="Miyata K."/>
            <person name="Fedorova E."/>
            <person name="Kohlen W."/>
            <person name="Bisseling T."/>
            <person name="Smit S."/>
            <person name="Geurts R."/>
        </authorList>
    </citation>
    <scope>NUCLEOTIDE SEQUENCE [LARGE SCALE GENOMIC DNA]</scope>
    <source>
        <strain evidence="3">cv. WU1-14</strain>
    </source>
</reference>
<gene>
    <name evidence="2" type="ORF">PanWU01x14_016110</name>
</gene>
<feature type="transmembrane region" description="Helical" evidence="1">
    <location>
        <begin position="12"/>
        <end position="30"/>
    </location>
</feature>
<keyword evidence="1" id="KW-0812">Transmembrane</keyword>
<evidence type="ECO:0000313" key="2">
    <source>
        <dbReference type="EMBL" id="PON79110.1"/>
    </source>
</evidence>
<protein>
    <submittedName>
        <fullName evidence="2">Uncharacterized protein</fullName>
    </submittedName>
</protein>
<name>A0A2P5E0M7_PARAD</name>
<evidence type="ECO:0000313" key="3">
    <source>
        <dbReference type="Proteomes" id="UP000237105"/>
    </source>
</evidence>
<dbReference type="Proteomes" id="UP000237105">
    <property type="component" value="Unassembled WGS sequence"/>
</dbReference>
<feature type="transmembrane region" description="Helical" evidence="1">
    <location>
        <begin position="69"/>
        <end position="87"/>
    </location>
</feature>
<keyword evidence="3" id="KW-1185">Reference proteome</keyword>